<dbReference type="Proteomes" id="UP000015354">
    <property type="component" value="Unassembled WGS sequence"/>
</dbReference>
<dbReference type="PANTHER" id="PTHR45832:SF22">
    <property type="entry name" value="SERINE_THREONINE-PROTEIN KINASE SAMKA-RELATED"/>
    <property type="match status" value="1"/>
</dbReference>
<evidence type="ECO:0000256" key="1">
    <source>
        <dbReference type="ARBA" id="ARBA00008874"/>
    </source>
</evidence>
<dbReference type="Pfam" id="PF00069">
    <property type="entry name" value="Pkinase"/>
    <property type="match status" value="1"/>
</dbReference>
<dbReference type="InterPro" id="IPR051931">
    <property type="entry name" value="PAK3-like"/>
</dbReference>
<comment type="caution">
    <text evidence="6">The sequence shown here is derived from an EMBL/GenBank/DDBJ whole genome shotgun (WGS) entry which is preliminary data.</text>
</comment>
<name>S9VI17_9TRYP</name>
<protein>
    <submittedName>
        <fullName evidence="6">Protein kinase</fullName>
    </submittedName>
</protein>
<evidence type="ECO:0000256" key="4">
    <source>
        <dbReference type="SAM" id="MobiDB-lite"/>
    </source>
</evidence>
<keyword evidence="6" id="KW-0808">Transferase</keyword>
<dbReference type="Gene3D" id="1.10.510.10">
    <property type="entry name" value="Transferase(Phosphotransferase) domain 1"/>
    <property type="match status" value="1"/>
</dbReference>
<evidence type="ECO:0000313" key="6">
    <source>
        <dbReference type="EMBL" id="EPY22840.1"/>
    </source>
</evidence>
<dbReference type="OrthoDB" id="8693905at2759"/>
<feature type="region of interest" description="Disordered" evidence="4">
    <location>
        <begin position="452"/>
        <end position="471"/>
    </location>
</feature>
<sequence>MEQGSRRVVAVKKMVASDEATVRLWLREVETLISLHEDQNEYVIHYLDHMRVDHTPAGTVFMLVEEYAVGGSLMKLVRPQGLPEKQTAAYMYRITCGLAFIHRHRIVHRDLKCANVLLCEHDVVKLSDFGLAAPCPVAAAAADTADLPQEEEGALLGSVYWMAPEIARGELQAPSSDVWSLGCLCVEALTGRPPYFDRTPVNALYHIADSEESPVPAALSSNVSEECRAFLGACLARRPEDRPTAAELTKYKWFFDLRVQDKVAALAARRAEVREGPPRAAVDTLRTSVMRETGEGSSDDVGVWVEQCLFSGSAAAQEAWLQSPSLAEVVSVLPEITPDESFSVIRIFSFAAERCRREDSCFLERLGATDLWGHPNLPELCRPDVLGTLFSCCCDVQPPRDVRQYAPTCPQALRFALEATDEAAARLCVDALHRLLVPAPAPPQVDALEMTFSSPERMRRRSPAEAAERRQRAQQRLLQDGGLVALRGVLERLCHASLQQSTAPALGWPHVEKLFEIVSAVEALPGADRIVWGALAPHVGGGGAAADGGAPGRSADLAASVRPAPA</sequence>
<dbReference type="PROSITE" id="PS50011">
    <property type="entry name" value="PROTEIN_KINASE_DOM"/>
    <property type="match status" value="1"/>
</dbReference>
<evidence type="ECO:0000259" key="5">
    <source>
        <dbReference type="PROSITE" id="PS50011"/>
    </source>
</evidence>
<accession>S9VI17</accession>
<dbReference type="AlphaFoldDB" id="S9VI17"/>
<feature type="compositionally biased region" description="Basic and acidic residues" evidence="4">
    <location>
        <begin position="462"/>
        <end position="471"/>
    </location>
</feature>
<keyword evidence="6" id="KW-0418">Kinase</keyword>
<evidence type="ECO:0000256" key="2">
    <source>
        <dbReference type="ARBA" id="ARBA00022741"/>
    </source>
</evidence>
<dbReference type="GO" id="GO:0005524">
    <property type="term" value="F:ATP binding"/>
    <property type="evidence" value="ECO:0007669"/>
    <property type="project" value="UniProtKB-KW"/>
</dbReference>
<organism evidence="6 7">
    <name type="scientific">Strigomonas culicis</name>
    <dbReference type="NCBI Taxonomy" id="28005"/>
    <lineage>
        <taxon>Eukaryota</taxon>
        <taxon>Discoba</taxon>
        <taxon>Euglenozoa</taxon>
        <taxon>Kinetoplastea</taxon>
        <taxon>Metakinetoplastina</taxon>
        <taxon>Trypanosomatida</taxon>
        <taxon>Trypanosomatidae</taxon>
        <taxon>Strigomonadinae</taxon>
        <taxon>Strigomonas</taxon>
    </lineage>
</organism>
<keyword evidence="7" id="KW-1185">Reference proteome</keyword>
<dbReference type="SMART" id="SM00220">
    <property type="entry name" value="S_TKc"/>
    <property type="match status" value="1"/>
</dbReference>
<dbReference type="InterPro" id="IPR000719">
    <property type="entry name" value="Prot_kinase_dom"/>
</dbReference>
<comment type="similarity">
    <text evidence="1">Belongs to the protein kinase superfamily. STE Ser/Thr protein kinase family. STE20 subfamily.</text>
</comment>
<evidence type="ECO:0000256" key="3">
    <source>
        <dbReference type="ARBA" id="ARBA00022840"/>
    </source>
</evidence>
<keyword evidence="2" id="KW-0547">Nucleotide-binding</keyword>
<dbReference type="SUPFAM" id="SSF56112">
    <property type="entry name" value="Protein kinase-like (PK-like)"/>
    <property type="match status" value="1"/>
</dbReference>
<feature type="compositionally biased region" description="Gly residues" evidence="4">
    <location>
        <begin position="542"/>
        <end position="551"/>
    </location>
</feature>
<feature type="non-terminal residue" evidence="6">
    <location>
        <position position="566"/>
    </location>
</feature>
<dbReference type="PROSITE" id="PS00108">
    <property type="entry name" value="PROTEIN_KINASE_ST"/>
    <property type="match status" value="1"/>
</dbReference>
<evidence type="ECO:0000313" key="7">
    <source>
        <dbReference type="Proteomes" id="UP000015354"/>
    </source>
</evidence>
<dbReference type="PANTHER" id="PTHR45832">
    <property type="entry name" value="SERINE/THREONINE-PROTEIN KINASE SAMKA-RELATED-RELATED"/>
    <property type="match status" value="1"/>
</dbReference>
<feature type="region of interest" description="Disordered" evidence="4">
    <location>
        <begin position="542"/>
        <end position="566"/>
    </location>
</feature>
<dbReference type="InterPro" id="IPR008271">
    <property type="entry name" value="Ser/Thr_kinase_AS"/>
</dbReference>
<gene>
    <name evidence="6" type="ORF">STCU_08098</name>
</gene>
<reference evidence="6 7" key="1">
    <citation type="journal article" date="2013" name="PLoS ONE">
        <title>Predicting the Proteins of Angomonas deanei, Strigomonas culicis and Their Respective Endosymbionts Reveals New Aspects of the Trypanosomatidae Family.</title>
        <authorList>
            <person name="Motta M.C."/>
            <person name="Martins A.C."/>
            <person name="de Souza S.S."/>
            <person name="Catta-Preta C.M."/>
            <person name="Silva R."/>
            <person name="Klein C.C."/>
            <person name="de Almeida L.G."/>
            <person name="de Lima Cunha O."/>
            <person name="Ciapina L.P."/>
            <person name="Brocchi M."/>
            <person name="Colabardini A.C."/>
            <person name="de Araujo Lima B."/>
            <person name="Machado C.R."/>
            <person name="de Almeida Soares C.M."/>
            <person name="Probst C.M."/>
            <person name="de Menezes C.B."/>
            <person name="Thompson C.E."/>
            <person name="Bartholomeu D.C."/>
            <person name="Gradia D.F."/>
            <person name="Pavoni D.P."/>
            <person name="Grisard E.C."/>
            <person name="Fantinatti-Garboggini F."/>
            <person name="Marchini F.K."/>
            <person name="Rodrigues-Luiz G.F."/>
            <person name="Wagner G."/>
            <person name="Goldman G.H."/>
            <person name="Fietto J.L."/>
            <person name="Elias M.C."/>
            <person name="Goldman M.H."/>
            <person name="Sagot M.F."/>
            <person name="Pereira M."/>
            <person name="Stoco P.H."/>
            <person name="de Mendonca-Neto R.P."/>
            <person name="Teixeira S.M."/>
            <person name="Maciel T.E."/>
            <person name="de Oliveira Mendes T.A."/>
            <person name="Urmenyi T.P."/>
            <person name="de Souza W."/>
            <person name="Schenkman S."/>
            <person name="de Vasconcelos A.T."/>
        </authorList>
    </citation>
    <scope>NUCLEOTIDE SEQUENCE [LARGE SCALE GENOMIC DNA]</scope>
</reference>
<feature type="domain" description="Protein kinase" evidence="5">
    <location>
        <begin position="1"/>
        <end position="254"/>
    </location>
</feature>
<proteinExistence type="inferred from homology"/>
<keyword evidence="3" id="KW-0067">ATP-binding</keyword>
<dbReference type="GO" id="GO:0004672">
    <property type="term" value="F:protein kinase activity"/>
    <property type="evidence" value="ECO:0007669"/>
    <property type="project" value="InterPro"/>
</dbReference>
<dbReference type="EMBL" id="ATMH01008098">
    <property type="protein sequence ID" value="EPY22840.1"/>
    <property type="molecule type" value="Genomic_DNA"/>
</dbReference>
<dbReference type="InterPro" id="IPR011009">
    <property type="entry name" value="Kinase-like_dom_sf"/>
</dbReference>